<comment type="subcellular location">
    <subcellularLocation>
        <location evidence="1">Cell membrane</location>
        <topology evidence="1">Multi-pass membrane protein</topology>
    </subcellularLocation>
</comment>
<keyword evidence="6" id="KW-0739">Sodium transport</keyword>
<dbReference type="AlphaFoldDB" id="A0A0N4UJK0"/>
<proteinExistence type="predicted"/>
<dbReference type="Gene3D" id="1.20.1730.10">
    <property type="entry name" value="Sodium/glucose cotransporter"/>
    <property type="match status" value="1"/>
</dbReference>
<evidence type="ECO:0000313" key="9">
    <source>
        <dbReference type="Proteomes" id="UP000038040"/>
    </source>
</evidence>
<dbReference type="InterPro" id="IPR051163">
    <property type="entry name" value="Sodium:Solute_Symporter_SSF"/>
</dbReference>
<dbReference type="STRING" id="318479.A0A0N4UJK0"/>
<evidence type="ECO:0000313" key="8">
    <source>
        <dbReference type="EMBL" id="VDN60236.1"/>
    </source>
</evidence>
<keyword evidence="5" id="KW-0406">Ion transport</keyword>
<keyword evidence="7" id="KW-0812">Transmembrane</keyword>
<dbReference type="Proteomes" id="UP000038040">
    <property type="component" value="Unplaced"/>
</dbReference>
<name>A0A0N4UJK0_DRAME</name>
<dbReference type="InterPro" id="IPR038377">
    <property type="entry name" value="Na/Glc_symporter_sf"/>
</dbReference>
<reference evidence="11" key="1">
    <citation type="submission" date="2017-02" db="UniProtKB">
        <authorList>
            <consortium name="WormBaseParasite"/>
        </authorList>
    </citation>
    <scope>IDENTIFICATION</scope>
</reference>
<dbReference type="PANTHER" id="PTHR42985:SF40">
    <property type="entry name" value="LD47995P-RELATED"/>
    <property type="match status" value="1"/>
</dbReference>
<evidence type="ECO:0000256" key="1">
    <source>
        <dbReference type="ARBA" id="ARBA00004651"/>
    </source>
</evidence>
<sequence>MQLFPDLEKSVFIMNNENKVLQISLTIFGVASGPVLAIFCLGIFFPFVRKQAAFIGQLSSTFFCLFIAFGSIFEGVRPVPLPLDRSCGSTNISTVIFNASDPHYGMVEPLDSNSYFVQLFRVSYQYYITIAILVAFLVSSIAECTIRLIWGENFQL</sequence>
<reference evidence="8 10" key="2">
    <citation type="submission" date="2018-11" db="EMBL/GenBank/DDBJ databases">
        <authorList>
            <consortium name="Pathogen Informatics"/>
        </authorList>
    </citation>
    <scope>NUCLEOTIDE SEQUENCE [LARGE SCALE GENOMIC DNA]</scope>
</reference>
<evidence type="ECO:0000256" key="5">
    <source>
        <dbReference type="ARBA" id="ARBA00023065"/>
    </source>
</evidence>
<accession>A0A0N4UJK0</accession>
<dbReference type="GO" id="GO:0015293">
    <property type="term" value="F:symporter activity"/>
    <property type="evidence" value="ECO:0007669"/>
    <property type="project" value="TreeGrafter"/>
</dbReference>
<dbReference type="OrthoDB" id="6132759at2759"/>
<evidence type="ECO:0000256" key="2">
    <source>
        <dbReference type="ARBA" id="ARBA00022448"/>
    </source>
</evidence>
<dbReference type="WBParaSite" id="DME_0000783901-mRNA-1">
    <property type="protein sequence ID" value="DME_0000783901-mRNA-1"/>
    <property type="gene ID" value="DME_0000783901"/>
</dbReference>
<evidence type="ECO:0000256" key="6">
    <source>
        <dbReference type="ARBA" id="ARBA00023201"/>
    </source>
</evidence>
<protein>
    <submittedName>
        <fullName evidence="11">ABC2_membrane domain-containing protein</fullName>
    </submittedName>
</protein>
<dbReference type="Proteomes" id="UP000274756">
    <property type="component" value="Unassembled WGS sequence"/>
</dbReference>
<dbReference type="EMBL" id="UYYG01001206">
    <property type="protein sequence ID" value="VDN60236.1"/>
    <property type="molecule type" value="Genomic_DNA"/>
</dbReference>
<keyword evidence="7" id="KW-0472">Membrane</keyword>
<gene>
    <name evidence="8" type="ORF">DME_LOCUS10209</name>
</gene>
<evidence type="ECO:0000256" key="4">
    <source>
        <dbReference type="ARBA" id="ARBA00023053"/>
    </source>
</evidence>
<organism evidence="9 11">
    <name type="scientific">Dracunculus medinensis</name>
    <name type="common">Guinea worm</name>
    <dbReference type="NCBI Taxonomy" id="318479"/>
    <lineage>
        <taxon>Eukaryota</taxon>
        <taxon>Metazoa</taxon>
        <taxon>Ecdysozoa</taxon>
        <taxon>Nematoda</taxon>
        <taxon>Chromadorea</taxon>
        <taxon>Rhabditida</taxon>
        <taxon>Spirurina</taxon>
        <taxon>Dracunculoidea</taxon>
        <taxon>Dracunculidae</taxon>
        <taxon>Dracunculus</taxon>
    </lineage>
</organism>
<dbReference type="GO" id="GO:0005886">
    <property type="term" value="C:plasma membrane"/>
    <property type="evidence" value="ECO:0007669"/>
    <property type="project" value="UniProtKB-SubCell"/>
</dbReference>
<evidence type="ECO:0000313" key="10">
    <source>
        <dbReference type="Proteomes" id="UP000274756"/>
    </source>
</evidence>
<evidence type="ECO:0000313" key="11">
    <source>
        <dbReference type="WBParaSite" id="DME_0000783901-mRNA-1"/>
    </source>
</evidence>
<feature type="transmembrane region" description="Helical" evidence="7">
    <location>
        <begin position="52"/>
        <end position="73"/>
    </location>
</feature>
<keyword evidence="3" id="KW-1003">Cell membrane</keyword>
<keyword evidence="2" id="KW-0813">Transport</keyword>
<evidence type="ECO:0000256" key="3">
    <source>
        <dbReference type="ARBA" id="ARBA00022475"/>
    </source>
</evidence>
<keyword evidence="4" id="KW-0915">Sodium</keyword>
<feature type="transmembrane region" description="Helical" evidence="7">
    <location>
        <begin position="124"/>
        <end position="150"/>
    </location>
</feature>
<dbReference type="PANTHER" id="PTHR42985">
    <property type="entry name" value="SODIUM-COUPLED MONOCARBOXYLATE TRANSPORTER"/>
    <property type="match status" value="1"/>
</dbReference>
<keyword evidence="7" id="KW-1133">Transmembrane helix</keyword>
<dbReference type="GO" id="GO:0006814">
    <property type="term" value="P:sodium ion transport"/>
    <property type="evidence" value="ECO:0007669"/>
    <property type="project" value="UniProtKB-KW"/>
</dbReference>
<keyword evidence="10" id="KW-1185">Reference proteome</keyword>
<feature type="transmembrane region" description="Helical" evidence="7">
    <location>
        <begin position="20"/>
        <end position="45"/>
    </location>
</feature>
<evidence type="ECO:0000256" key="7">
    <source>
        <dbReference type="SAM" id="Phobius"/>
    </source>
</evidence>